<dbReference type="AlphaFoldDB" id="A0A2N8RGY2"/>
<proteinExistence type="predicted"/>
<accession>A0A2N8RGY2</accession>
<gene>
    <name evidence="1" type="ORF">CXK99_06510</name>
</gene>
<comment type="caution">
    <text evidence="1">The sequence shown here is derived from an EMBL/GenBank/DDBJ whole genome shotgun (WGS) entry which is preliminary data.</text>
</comment>
<protein>
    <submittedName>
        <fullName evidence="1">2Fe-2S ferredoxin</fullName>
    </submittedName>
</protein>
<dbReference type="Gene3D" id="3.40.30.10">
    <property type="entry name" value="Glutaredoxin"/>
    <property type="match status" value="1"/>
</dbReference>
<dbReference type="RefSeq" id="WP_042928316.1">
    <property type="nucleotide sequence ID" value="NZ_JAMOHR010000004.1"/>
</dbReference>
<dbReference type="GeneID" id="99795250"/>
<dbReference type="CDD" id="cd02980">
    <property type="entry name" value="TRX_Fd_family"/>
    <property type="match status" value="1"/>
</dbReference>
<dbReference type="InterPro" id="IPR036249">
    <property type="entry name" value="Thioredoxin-like_sf"/>
</dbReference>
<organism evidence="1 2">
    <name type="scientific">Stutzerimonas stutzeri</name>
    <name type="common">Pseudomonas stutzeri</name>
    <dbReference type="NCBI Taxonomy" id="316"/>
    <lineage>
        <taxon>Bacteria</taxon>
        <taxon>Pseudomonadati</taxon>
        <taxon>Pseudomonadota</taxon>
        <taxon>Gammaproteobacteria</taxon>
        <taxon>Pseudomonadales</taxon>
        <taxon>Pseudomonadaceae</taxon>
        <taxon>Stutzerimonas</taxon>
    </lineage>
</organism>
<sequence>MTTADSPYARVLFVGPDLSEGSFAEVFRARLAALRDEQALRDVIDTGSGYEPLWNAVSESGRPLLVIDLEPQSSSAHLDWLRSELVQLEGAEQIFVASAIGTAEALPVEAACALIDRPELHLPCTDVAPLPEVHAWSKIPLHEHRVLLCNGPRCTRRGALPLWKGLREKLKAAGKLECAGGVHITRTQCQFPCDQGPTLSVYPAGKWYRVRNEAEVTRLVDELFVAGREVPEMLMPDQ</sequence>
<dbReference type="SUPFAM" id="SSF52833">
    <property type="entry name" value="Thioredoxin-like"/>
    <property type="match status" value="1"/>
</dbReference>
<dbReference type="Proteomes" id="UP000236003">
    <property type="component" value="Unassembled WGS sequence"/>
</dbReference>
<evidence type="ECO:0000313" key="1">
    <source>
        <dbReference type="EMBL" id="PNF60347.1"/>
    </source>
</evidence>
<evidence type="ECO:0000313" key="2">
    <source>
        <dbReference type="Proteomes" id="UP000236003"/>
    </source>
</evidence>
<reference evidence="1 2" key="1">
    <citation type="submission" date="2018-01" db="EMBL/GenBank/DDBJ databases">
        <title>Denitrification phenotypes of diverse strains of Pseudomonas stutzeri.</title>
        <authorList>
            <person name="Milligan D.A."/>
            <person name="Bergaust L."/>
            <person name="Bakken L.R."/>
            <person name="Frostegard A."/>
        </authorList>
    </citation>
    <scope>NUCLEOTIDE SEQUENCE [LARGE SCALE GENOMIC DNA]</scope>
    <source>
        <strain evidence="1 2">CCUG 44592</strain>
    </source>
</reference>
<name>A0A2N8RGY2_STUST</name>
<dbReference type="EMBL" id="POUM01000004">
    <property type="protein sequence ID" value="PNF60347.1"/>
    <property type="molecule type" value="Genomic_DNA"/>
</dbReference>